<organism evidence="3 4">
    <name type="scientific">Gracilibacillus ureilyticus</name>
    <dbReference type="NCBI Taxonomy" id="531814"/>
    <lineage>
        <taxon>Bacteria</taxon>
        <taxon>Bacillati</taxon>
        <taxon>Bacillota</taxon>
        <taxon>Bacilli</taxon>
        <taxon>Bacillales</taxon>
        <taxon>Bacillaceae</taxon>
        <taxon>Gracilibacillus</taxon>
    </lineage>
</organism>
<protein>
    <submittedName>
        <fullName evidence="3">Cysteine-rich secretory protein family protein</fullName>
    </submittedName>
</protein>
<reference evidence="3 4" key="1">
    <citation type="submission" date="2016-10" db="EMBL/GenBank/DDBJ databases">
        <authorList>
            <person name="de Groot N.N."/>
        </authorList>
    </citation>
    <scope>NUCLEOTIDE SEQUENCE [LARGE SCALE GENOMIC DNA]</scope>
    <source>
        <strain evidence="3 4">CGMCC 1.7727</strain>
    </source>
</reference>
<keyword evidence="4" id="KW-1185">Reference proteome</keyword>
<dbReference type="CDD" id="cd05379">
    <property type="entry name" value="CAP_bacterial"/>
    <property type="match status" value="1"/>
</dbReference>
<feature type="domain" description="SCP" evidence="1">
    <location>
        <begin position="228"/>
        <end position="336"/>
    </location>
</feature>
<dbReference type="PANTHER" id="PTHR31157">
    <property type="entry name" value="SCP DOMAIN-CONTAINING PROTEIN"/>
    <property type="match status" value="1"/>
</dbReference>
<dbReference type="STRING" id="531814.SAMN04487944_11416"/>
<dbReference type="Pfam" id="PF00188">
    <property type="entry name" value="CAP"/>
    <property type="match status" value="1"/>
</dbReference>
<name>A0A1H9TIK9_9BACI</name>
<gene>
    <name evidence="3" type="ORF">SAMN04487944_11416</name>
</gene>
<dbReference type="Proteomes" id="UP000199687">
    <property type="component" value="Unassembled WGS sequence"/>
</dbReference>
<evidence type="ECO:0000259" key="1">
    <source>
        <dbReference type="Pfam" id="PF00188"/>
    </source>
</evidence>
<dbReference type="PANTHER" id="PTHR31157:SF26">
    <property type="entry name" value="SCP-LIKE EXTRACELLULAR PROTEIN"/>
    <property type="match status" value="1"/>
</dbReference>
<dbReference type="Pfam" id="PF14504">
    <property type="entry name" value="CAP_assoc_N"/>
    <property type="match status" value="1"/>
</dbReference>
<feature type="domain" description="CAP-associated" evidence="2">
    <location>
        <begin position="61"/>
        <end position="196"/>
    </location>
</feature>
<dbReference type="EMBL" id="FOGL01000014">
    <property type="protein sequence ID" value="SER96958.1"/>
    <property type="molecule type" value="Genomic_DNA"/>
</dbReference>
<accession>A0A1H9TIK9</accession>
<evidence type="ECO:0000259" key="2">
    <source>
        <dbReference type="Pfam" id="PF14504"/>
    </source>
</evidence>
<dbReference type="InterPro" id="IPR014044">
    <property type="entry name" value="CAP_dom"/>
</dbReference>
<evidence type="ECO:0000313" key="4">
    <source>
        <dbReference type="Proteomes" id="UP000199687"/>
    </source>
</evidence>
<evidence type="ECO:0000313" key="3">
    <source>
        <dbReference type="EMBL" id="SER96958.1"/>
    </source>
</evidence>
<dbReference type="Gene3D" id="3.40.33.10">
    <property type="entry name" value="CAP"/>
    <property type="match status" value="1"/>
</dbReference>
<dbReference type="InterPro" id="IPR035940">
    <property type="entry name" value="CAP_sf"/>
</dbReference>
<dbReference type="RefSeq" id="WP_175480467.1">
    <property type="nucleotide sequence ID" value="NZ_FOGL01000014.1"/>
</dbReference>
<proteinExistence type="predicted"/>
<dbReference type="AlphaFoldDB" id="A0A1H9TIK9"/>
<dbReference type="InterPro" id="IPR029410">
    <property type="entry name" value="CAP_assoc"/>
</dbReference>
<dbReference type="SUPFAM" id="SSF55797">
    <property type="entry name" value="PR-1-like"/>
    <property type="match status" value="1"/>
</dbReference>
<sequence>MKKILIFLLIAAAIGIFFIFYEEELYSGNNQYIKMSVIDTKTEVIENHPSIMYNQSLWRYIGKNIDEFEKEYGEASRTDSTLYGYEWKIYQSDDDYVQVGVADQHIVTLYTNSKKRDMLPFAIGMTSEELKQTYKLVDSIEFDHLRFKLTSKDVSERPVIQLEENIFAQLFIDTFTDKIAGIRFMDKKVFELHKPYEVYYYGEIKEPEEPSDQDWGQIEKGMENQIYDITNAIRTSYGVSTLQWDEKASIAAKAHSTDMKKQNYFSHYRLNGDGLQERLLEAGAYYFSAGENIAAHYVDVPAVMHGWLNSEGHREALLKEDYTHLGVGVYRLYYTQNFLEK</sequence>